<reference evidence="3" key="1">
    <citation type="submission" date="2020-06" db="EMBL/GenBank/DDBJ databases">
        <authorList>
            <consortium name="Plant Systems Biology data submission"/>
        </authorList>
    </citation>
    <scope>NUCLEOTIDE SEQUENCE</scope>
    <source>
        <strain evidence="3">D6</strain>
    </source>
</reference>
<keyword evidence="2" id="KW-0732">Signal</keyword>
<protein>
    <recommendedName>
        <fullName evidence="5">Fatty acid hydroxylase domain-containing protein</fullName>
    </recommendedName>
</protein>
<organism evidence="3 4">
    <name type="scientific">Seminavis robusta</name>
    <dbReference type="NCBI Taxonomy" id="568900"/>
    <lineage>
        <taxon>Eukaryota</taxon>
        <taxon>Sar</taxon>
        <taxon>Stramenopiles</taxon>
        <taxon>Ochrophyta</taxon>
        <taxon>Bacillariophyta</taxon>
        <taxon>Bacillariophyceae</taxon>
        <taxon>Bacillariophycidae</taxon>
        <taxon>Naviculales</taxon>
        <taxon>Naviculaceae</taxon>
        <taxon>Seminavis</taxon>
    </lineage>
</organism>
<sequence>MMIVPSLLSLLLLADGASAFSSSLPPSSSTALSLSQRSSASSLLRASSVLDDITTQNSSPGNGDDDGDDDDKDWWHRLQVLSDGFQEQSGRILFHEKELIHHDEDLAMALKQEHHVDFTVPSNWHDAMAQFTRQPQTQVLLGATLVSMIVRLVVWPWVGVSDVAAVFLTPLAYQLQEYGYHRRNYHGNDRGKSYFPFAYHDQHHSLPYYHMAMEPVHVCASFVASVTAMGLVVGILSQADSTTCSTIATVHASFLVCSLHYLAVHYLAHSKVPLTGRLQRAREHHIQHHLDHDVNLNMAGQALDELFHTTSQPAKQRGGVSV</sequence>
<evidence type="ECO:0000313" key="3">
    <source>
        <dbReference type="EMBL" id="CAB9531049.1"/>
    </source>
</evidence>
<feature type="transmembrane region" description="Helical" evidence="1">
    <location>
        <begin position="154"/>
        <end position="173"/>
    </location>
</feature>
<name>A0A9N8F3M5_9STRA</name>
<evidence type="ECO:0008006" key="5">
    <source>
        <dbReference type="Google" id="ProtNLM"/>
    </source>
</evidence>
<keyword evidence="1" id="KW-1133">Transmembrane helix</keyword>
<keyword evidence="1" id="KW-0812">Transmembrane</keyword>
<proteinExistence type="predicted"/>
<dbReference type="Proteomes" id="UP001153069">
    <property type="component" value="Unassembled WGS sequence"/>
</dbReference>
<evidence type="ECO:0000256" key="1">
    <source>
        <dbReference type="SAM" id="Phobius"/>
    </source>
</evidence>
<comment type="caution">
    <text evidence="3">The sequence shown here is derived from an EMBL/GenBank/DDBJ whole genome shotgun (WGS) entry which is preliminary data.</text>
</comment>
<feature type="chain" id="PRO_5040170461" description="Fatty acid hydroxylase domain-containing protein" evidence="2">
    <location>
        <begin position="20"/>
        <end position="322"/>
    </location>
</feature>
<accession>A0A9N8F3M5</accession>
<keyword evidence="1" id="KW-0472">Membrane</keyword>
<feature type="signal peptide" evidence="2">
    <location>
        <begin position="1"/>
        <end position="19"/>
    </location>
</feature>
<evidence type="ECO:0000256" key="2">
    <source>
        <dbReference type="SAM" id="SignalP"/>
    </source>
</evidence>
<evidence type="ECO:0000313" key="4">
    <source>
        <dbReference type="Proteomes" id="UP001153069"/>
    </source>
</evidence>
<gene>
    <name evidence="3" type="ORF">SEMRO_3209_G345250.1</name>
</gene>
<feature type="transmembrane region" description="Helical" evidence="1">
    <location>
        <begin position="216"/>
        <end position="236"/>
    </location>
</feature>
<dbReference type="AlphaFoldDB" id="A0A9N8F3M5"/>
<feature type="transmembrane region" description="Helical" evidence="1">
    <location>
        <begin position="248"/>
        <end position="268"/>
    </location>
</feature>
<dbReference type="EMBL" id="CAICTM010003207">
    <property type="protein sequence ID" value="CAB9531049.1"/>
    <property type="molecule type" value="Genomic_DNA"/>
</dbReference>
<keyword evidence="4" id="KW-1185">Reference proteome</keyword>